<comment type="caution">
    <text evidence="1">The sequence shown here is derived from an EMBL/GenBank/DDBJ whole genome shotgun (WGS) entry which is preliminary data.</text>
</comment>
<proteinExistence type="predicted"/>
<keyword evidence="2" id="KW-1185">Reference proteome</keyword>
<protein>
    <submittedName>
        <fullName evidence="1">Uncharacterized protein</fullName>
    </submittedName>
</protein>
<evidence type="ECO:0000313" key="2">
    <source>
        <dbReference type="Proteomes" id="UP000827092"/>
    </source>
</evidence>
<name>A0AAV6U802_9ARAC</name>
<gene>
    <name evidence="1" type="ORF">JTE90_020805</name>
</gene>
<reference evidence="1 2" key="1">
    <citation type="journal article" date="2022" name="Nat. Ecol. Evol.">
        <title>A masculinizing supergene underlies an exaggerated male reproductive morph in a spider.</title>
        <authorList>
            <person name="Hendrickx F."/>
            <person name="De Corte Z."/>
            <person name="Sonet G."/>
            <person name="Van Belleghem S.M."/>
            <person name="Kostlbacher S."/>
            <person name="Vangestel C."/>
        </authorList>
    </citation>
    <scope>NUCLEOTIDE SEQUENCE [LARGE SCALE GENOMIC DNA]</scope>
    <source>
        <strain evidence="1">W744_W776</strain>
    </source>
</reference>
<dbReference type="AlphaFoldDB" id="A0AAV6U802"/>
<sequence>MLSTPTSGETLEHYTKQVKMMLFLCLLNRSYVTLPRCDMVAQCLGILRHRRRPPCSLKTIQALLYTILIAENMESSTASSSSLAFRRQKKSVSPLLHSLDFKIISLEVEQV</sequence>
<dbReference type="EMBL" id="JAFNEN010000600">
    <property type="protein sequence ID" value="KAG8179821.1"/>
    <property type="molecule type" value="Genomic_DNA"/>
</dbReference>
<evidence type="ECO:0000313" key="1">
    <source>
        <dbReference type="EMBL" id="KAG8179821.1"/>
    </source>
</evidence>
<dbReference type="Proteomes" id="UP000827092">
    <property type="component" value="Unassembled WGS sequence"/>
</dbReference>
<organism evidence="1 2">
    <name type="scientific">Oedothorax gibbosus</name>
    <dbReference type="NCBI Taxonomy" id="931172"/>
    <lineage>
        <taxon>Eukaryota</taxon>
        <taxon>Metazoa</taxon>
        <taxon>Ecdysozoa</taxon>
        <taxon>Arthropoda</taxon>
        <taxon>Chelicerata</taxon>
        <taxon>Arachnida</taxon>
        <taxon>Araneae</taxon>
        <taxon>Araneomorphae</taxon>
        <taxon>Entelegynae</taxon>
        <taxon>Araneoidea</taxon>
        <taxon>Linyphiidae</taxon>
        <taxon>Erigoninae</taxon>
        <taxon>Oedothorax</taxon>
    </lineage>
</organism>
<accession>A0AAV6U802</accession>